<evidence type="ECO:0000256" key="1">
    <source>
        <dbReference type="SAM" id="MobiDB-lite"/>
    </source>
</evidence>
<protein>
    <submittedName>
        <fullName evidence="2">Uncharacterized protein</fullName>
    </submittedName>
</protein>
<feature type="region of interest" description="Disordered" evidence="1">
    <location>
        <begin position="43"/>
        <end position="70"/>
    </location>
</feature>
<gene>
    <name evidence="2" type="ORF">E2C01_102348</name>
</gene>
<name>A0A5B7KCX9_PORTR</name>
<evidence type="ECO:0000313" key="2">
    <source>
        <dbReference type="EMBL" id="MPD06533.1"/>
    </source>
</evidence>
<feature type="compositionally biased region" description="Basic and acidic residues" evidence="1">
    <location>
        <begin position="43"/>
        <end position="54"/>
    </location>
</feature>
<proteinExistence type="predicted"/>
<evidence type="ECO:0000313" key="3">
    <source>
        <dbReference type="Proteomes" id="UP000324222"/>
    </source>
</evidence>
<sequence length="70" mass="8234">MDGGGRKGKEGSQRKNKHQLICWIFQDYEKLRYLILKETRRIGESDEQEEKVKENNGGIMKSKQQHTCHS</sequence>
<accession>A0A5B7KCX9</accession>
<dbReference type="Proteomes" id="UP000324222">
    <property type="component" value="Unassembled WGS sequence"/>
</dbReference>
<reference evidence="2 3" key="1">
    <citation type="submission" date="2019-05" db="EMBL/GenBank/DDBJ databases">
        <title>Another draft genome of Portunus trituberculatus and its Hox gene families provides insights of decapod evolution.</title>
        <authorList>
            <person name="Jeong J.-H."/>
            <person name="Song I."/>
            <person name="Kim S."/>
            <person name="Choi T."/>
            <person name="Kim D."/>
            <person name="Ryu S."/>
            <person name="Kim W."/>
        </authorList>
    </citation>
    <scope>NUCLEOTIDE SEQUENCE [LARGE SCALE GENOMIC DNA]</scope>
    <source>
        <tissue evidence="2">Muscle</tissue>
    </source>
</reference>
<organism evidence="2 3">
    <name type="scientific">Portunus trituberculatus</name>
    <name type="common">Swimming crab</name>
    <name type="synonym">Neptunus trituberculatus</name>
    <dbReference type="NCBI Taxonomy" id="210409"/>
    <lineage>
        <taxon>Eukaryota</taxon>
        <taxon>Metazoa</taxon>
        <taxon>Ecdysozoa</taxon>
        <taxon>Arthropoda</taxon>
        <taxon>Crustacea</taxon>
        <taxon>Multicrustacea</taxon>
        <taxon>Malacostraca</taxon>
        <taxon>Eumalacostraca</taxon>
        <taxon>Eucarida</taxon>
        <taxon>Decapoda</taxon>
        <taxon>Pleocyemata</taxon>
        <taxon>Brachyura</taxon>
        <taxon>Eubrachyura</taxon>
        <taxon>Portunoidea</taxon>
        <taxon>Portunidae</taxon>
        <taxon>Portuninae</taxon>
        <taxon>Portunus</taxon>
    </lineage>
</organism>
<dbReference type="EMBL" id="VSRR010151781">
    <property type="protein sequence ID" value="MPD06533.1"/>
    <property type="molecule type" value="Genomic_DNA"/>
</dbReference>
<keyword evidence="3" id="KW-1185">Reference proteome</keyword>
<comment type="caution">
    <text evidence="2">The sequence shown here is derived from an EMBL/GenBank/DDBJ whole genome shotgun (WGS) entry which is preliminary data.</text>
</comment>
<dbReference type="AlphaFoldDB" id="A0A5B7KCX9"/>